<dbReference type="Proteomes" id="UP001152803">
    <property type="component" value="Unassembled WGS sequence"/>
</dbReference>
<evidence type="ECO:0000313" key="2">
    <source>
        <dbReference type="EMBL" id="KAJ8261484.1"/>
    </source>
</evidence>
<dbReference type="EMBL" id="JAFJMO010000012">
    <property type="protein sequence ID" value="KAJ8261484.1"/>
    <property type="molecule type" value="Genomic_DNA"/>
</dbReference>
<keyword evidence="3" id="KW-1185">Reference proteome</keyword>
<protein>
    <submittedName>
        <fullName evidence="2">Uncharacterized protein</fullName>
    </submittedName>
</protein>
<reference evidence="2" key="1">
    <citation type="journal article" date="2023" name="Science">
        <title>Genome structures resolve the early diversification of teleost fishes.</title>
        <authorList>
            <person name="Parey E."/>
            <person name="Louis A."/>
            <person name="Montfort J."/>
            <person name="Bouchez O."/>
            <person name="Roques C."/>
            <person name="Iampietro C."/>
            <person name="Lluch J."/>
            <person name="Castinel A."/>
            <person name="Donnadieu C."/>
            <person name="Desvignes T."/>
            <person name="Floi Bucao C."/>
            <person name="Jouanno E."/>
            <person name="Wen M."/>
            <person name="Mejri S."/>
            <person name="Dirks R."/>
            <person name="Jansen H."/>
            <person name="Henkel C."/>
            <person name="Chen W.J."/>
            <person name="Zahm M."/>
            <person name="Cabau C."/>
            <person name="Klopp C."/>
            <person name="Thompson A.W."/>
            <person name="Robinson-Rechavi M."/>
            <person name="Braasch I."/>
            <person name="Lecointre G."/>
            <person name="Bobe J."/>
            <person name="Postlethwait J.H."/>
            <person name="Berthelot C."/>
            <person name="Roest Crollius H."/>
            <person name="Guiguen Y."/>
        </authorList>
    </citation>
    <scope>NUCLEOTIDE SEQUENCE</scope>
    <source>
        <strain evidence="2">Concon-B</strain>
    </source>
</reference>
<dbReference type="OrthoDB" id="8962117at2759"/>
<gene>
    <name evidence="2" type="ORF">COCON_G00172070</name>
</gene>
<dbReference type="AlphaFoldDB" id="A0A9Q1HTS8"/>
<name>A0A9Q1HTS8_CONCO</name>
<evidence type="ECO:0000256" key="1">
    <source>
        <dbReference type="SAM" id="SignalP"/>
    </source>
</evidence>
<accession>A0A9Q1HTS8</accession>
<proteinExistence type="predicted"/>
<feature type="chain" id="PRO_5040213648" evidence="1">
    <location>
        <begin position="26"/>
        <end position="356"/>
    </location>
</feature>
<feature type="signal peptide" evidence="1">
    <location>
        <begin position="1"/>
        <end position="25"/>
    </location>
</feature>
<comment type="caution">
    <text evidence="2">The sequence shown here is derived from an EMBL/GenBank/DDBJ whole genome shotgun (WGS) entry which is preliminary data.</text>
</comment>
<organism evidence="2 3">
    <name type="scientific">Conger conger</name>
    <name type="common">Conger eel</name>
    <name type="synonym">Muraena conger</name>
    <dbReference type="NCBI Taxonomy" id="82655"/>
    <lineage>
        <taxon>Eukaryota</taxon>
        <taxon>Metazoa</taxon>
        <taxon>Chordata</taxon>
        <taxon>Craniata</taxon>
        <taxon>Vertebrata</taxon>
        <taxon>Euteleostomi</taxon>
        <taxon>Actinopterygii</taxon>
        <taxon>Neopterygii</taxon>
        <taxon>Teleostei</taxon>
        <taxon>Anguilliformes</taxon>
        <taxon>Congridae</taxon>
        <taxon>Conger</taxon>
    </lineage>
</organism>
<evidence type="ECO:0000313" key="3">
    <source>
        <dbReference type="Proteomes" id="UP001152803"/>
    </source>
</evidence>
<sequence length="356" mass="38932">MAPRPSLLLLLIVVLLDSLTGYTEAQGKPTPDIYVQSSSRGMHYIACYTTLENPTSANISCDLYIGDSRRPYSSAWTTGIVCMFTNVRGLRKSSTVSCAYRVNQEPQSPRSDRATIVGQPAKAELQLSAEVISIEGSVTLRCRGPDSSPASNCSVYTDSFPIEIPDCELTVSAVELLRGKHGVLNEIAVRCLYSLNGRQSLLSLASAVTVLDVRKPDVSTEQDETRVHCEAPAGTTGAYFLLYSSVTDTPLRATRAGGEERAVTFSVPYRPGPSQAYCCRYRTLSKWSDCVGAEAQRETATNPNRLLWRHILSALVLLAAIGFLIEHFLSHRPITDSPGRRRRGSENTAQFVETVC</sequence>
<keyword evidence="1" id="KW-0732">Signal</keyword>